<dbReference type="PANTHER" id="PTHR37808">
    <property type="entry name" value="SPORE GERMINATION PROTEIN-LIKE PROTEIN YDZR-RELATED"/>
    <property type="match status" value="1"/>
</dbReference>
<dbReference type="PANTHER" id="PTHR37808:SF1">
    <property type="entry name" value="SPORE GERMINATION PROTEIN-LIKE PROTEIN YDZR"/>
    <property type="match status" value="1"/>
</dbReference>
<dbReference type="Proteomes" id="UP001342826">
    <property type="component" value="Unassembled WGS sequence"/>
</dbReference>
<dbReference type="RefSeq" id="WP_066231622.1">
    <property type="nucleotide sequence ID" value="NZ_JARSOS010000098.1"/>
</dbReference>
<sequence>MPAFVGGVEFTNLSDGIFSVGDTFILAPKSVDKSTFGAGVLNTGDFLYEESLFSISNFYDNDVIDQNQIINK</sequence>
<name>A0ABU6P0X1_9BACI</name>
<dbReference type="GeneID" id="301141875"/>
<gene>
    <name evidence="2" type="ORF">P9271_17020</name>
</gene>
<comment type="similarity">
    <text evidence="1">Belongs to the GerPA/GerPF family.</text>
</comment>
<organism evidence="2 3">
    <name type="scientific">Metabacillus fastidiosus</name>
    <dbReference type="NCBI Taxonomy" id="1458"/>
    <lineage>
        <taxon>Bacteria</taxon>
        <taxon>Bacillati</taxon>
        <taxon>Bacillota</taxon>
        <taxon>Bacilli</taxon>
        <taxon>Bacillales</taxon>
        <taxon>Bacillaceae</taxon>
        <taxon>Metabacillus</taxon>
    </lineage>
</organism>
<accession>A0ABU6P0X1</accession>
<dbReference type="EMBL" id="JARTFS010000013">
    <property type="protein sequence ID" value="MED4403010.1"/>
    <property type="molecule type" value="Genomic_DNA"/>
</dbReference>
<evidence type="ECO:0000256" key="1">
    <source>
        <dbReference type="ARBA" id="ARBA00008103"/>
    </source>
</evidence>
<protein>
    <submittedName>
        <fullName evidence="2">Spore germination protein</fullName>
    </submittedName>
</protein>
<proteinExistence type="inferred from homology"/>
<evidence type="ECO:0000313" key="2">
    <source>
        <dbReference type="EMBL" id="MED4403010.1"/>
    </source>
</evidence>
<dbReference type="InterPro" id="IPR019618">
    <property type="entry name" value="Spore_germination_GerPA"/>
</dbReference>
<dbReference type="Pfam" id="PF10676">
    <property type="entry name" value="gerPA"/>
    <property type="match status" value="1"/>
</dbReference>
<keyword evidence="3" id="KW-1185">Reference proteome</keyword>
<comment type="caution">
    <text evidence="2">The sequence shown here is derived from an EMBL/GenBank/DDBJ whole genome shotgun (WGS) entry which is preliminary data.</text>
</comment>
<evidence type="ECO:0000313" key="3">
    <source>
        <dbReference type="Proteomes" id="UP001342826"/>
    </source>
</evidence>
<reference evidence="2 3" key="1">
    <citation type="submission" date="2023-03" db="EMBL/GenBank/DDBJ databases">
        <title>Bacillus Genome Sequencing.</title>
        <authorList>
            <person name="Dunlap C."/>
        </authorList>
    </citation>
    <scope>NUCLEOTIDE SEQUENCE [LARGE SCALE GENOMIC DNA]</scope>
    <source>
        <strain evidence="2 3">NRS-1717</strain>
    </source>
</reference>